<protein>
    <submittedName>
        <fullName evidence="1">Uncharacterized protein</fullName>
    </submittedName>
</protein>
<organism evidence="1">
    <name type="scientific">Rhizophora mucronata</name>
    <name type="common">Asiatic mangrove</name>
    <dbReference type="NCBI Taxonomy" id="61149"/>
    <lineage>
        <taxon>Eukaryota</taxon>
        <taxon>Viridiplantae</taxon>
        <taxon>Streptophyta</taxon>
        <taxon>Embryophyta</taxon>
        <taxon>Tracheophyta</taxon>
        <taxon>Spermatophyta</taxon>
        <taxon>Magnoliopsida</taxon>
        <taxon>eudicotyledons</taxon>
        <taxon>Gunneridae</taxon>
        <taxon>Pentapetalae</taxon>
        <taxon>rosids</taxon>
        <taxon>fabids</taxon>
        <taxon>Malpighiales</taxon>
        <taxon>Rhizophoraceae</taxon>
        <taxon>Rhizophora</taxon>
    </lineage>
</organism>
<accession>A0A2P2PZV3</accession>
<evidence type="ECO:0000313" key="1">
    <source>
        <dbReference type="EMBL" id="MBX60267.1"/>
    </source>
</evidence>
<name>A0A2P2PZV3_RHIMU</name>
<reference evidence="1" key="1">
    <citation type="submission" date="2018-02" db="EMBL/GenBank/DDBJ databases">
        <title>Rhizophora mucronata_Transcriptome.</title>
        <authorList>
            <person name="Meera S.P."/>
            <person name="Sreeshan A."/>
            <person name="Augustine A."/>
        </authorList>
    </citation>
    <scope>NUCLEOTIDE SEQUENCE</scope>
    <source>
        <tissue evidence="1">Leaf</tissue>
    </source>
</reference>
<sequence length="39" mass="4411">MGLKSNHFSERFPFFPFPGCRLAGTLEESTCSNFKSQVL</sequence>
<dbReference type="AlphaFoldDB" id="A0A2P2PZV3"/>
<proteinExistence type="predicted"/>
<dbReference type="EMBL" id="GGEC01079783">
    <property type="protein sequence ID" value="MBX60267.1"/>
    <property type="molecule type" value="Transcribed_RNA"/>
</dbReference>